<proteinExistence type="inferred from homology"/>
<dbReference type="KEGG" id="xla:108702807"/>
<feature type="transmembrane region" description="Helical" evidence="11">
    <location>
        <begin position="331"/>
        <end position="348"/>
    </location>
</feature>
<dbReference type="GeneID" id="108702807"/>
<protein>
    <submittedName>
        <fullName evidence="13">Proton channel OTOP3</fullName>
    </submittedName>
</protein>
<feature type="transmembrane region" description="Helical" evidence="11">
    <location>
        <begin position="230"/>
        <end position="249"/>
    </location>
</feature>
<comment type="subcellular location">
    <subcellularLocation>
        <location evidence="1">Cell membrane</location>
        <topology evidence="1">Multi-pass membrane protein</topology>
    </subcellularLocation>
</comment>
<keyword evidence="5 11" id="KW-0812">Transmembrane</keyword>
<dbReference type="GO" id="GO:0015252">
    <property type="term" value="F:proton channel activity"/>
    <property type="evidence" value="ECO:0000318"/>
    <property type="project" value="GO_Central"/>
</dbReference>
<dbReference type="OrthoDB" id="6429739at2759"/>
<feature type="transmembrane region" description="Helical" evidence="11">
    <location>
        <begin position="369"/>
        <end position="391"/>
    </location>
</feature>
<keyword evidence="6" id="KW-0375">Hydrogen ion transport</keyword>
<dbReference type="PANTHER" id="PTHR21522:SF64">
    <property type="entry name" value="PROTON CHANNEL OTOP3"/>
    <property type="match status" value="1"/>
</dbReference>
<evidence type="ECO:0000256" key="2">
    <source>
        <dbReference type="ARBA" id="ARBA00006513"/>
    </source>
</evidence>
<organism evidence="12 13">
    <name type="scientific">Xenopus laevis</name>
    <name type="common">African clawed frog</name>
    <dbReference type="NCBI Taxonomy" id="8355"/>
    <lineage>
        <taxon>Eukaryota</taxon>
        <taxon>Metazoa</taxon>
        <taxon>Chordata</taxon>
        <taxon>Craniata</taxon>
        <taxon>Vertebrata</taxon>
        <taxon>Euteleostomi</taxon>
        <taxon>Amphibia</taxon>
        <taxon>Batrachia</taxon>
        <taxon>Anura</taxon>
        <taxon>Pipoidea</taxon>
        <taxon>Pipidae</taxon>
        <taxon>Xenopodinae</taxon>
        <taxon>Xenopus</taxon>
        <taxon>Xenopus</taxon>
    </lineage>
</organism>
<accession>A0A8J1LX01</accession>
<evidence type="ECO:0000313" key="12">
    <source>
        <dbReference type="Proteomes" id="UP000186698"/>
    </source>
</evidence>
<feature type="transmembrane region" description="Helical" evidence="11">
    <location>
        <begin position="156"/>
        <end position="177"/>
    </location>
</feature>
<evidence type="ECO:0000256" key="11">
    <source>
        <dbReference type="SAM" id="Phobius"/>
    </source>
</evidence>
<evidence type="ECO:0000256" key="5">
    <source>
        <dbReference type="ARBA" id="ARBA00022692"/>
    </source>
</evidence>
<dbReference type="RefSeq" id="XP_041433904.1">
    <property type="nucleotide sequence ID" value="XM_041577970.1"/>
</dbReference>
<keyword evidence="3" id="KW-0813">Transport</keyword>
<evidence type="ECO:0000256" key="9">
    <source>
        <dbReference type="ARBA" id="ARBA00023136"/>
    </source>
</evidence>
<gene>
    <name evidence="13" type="primary">LOC108702807</name>
</gene>
<feature type="transmembrane region" description="Helical" evidence="11">
    <location>
        <begin position="411"/>
        <end position="430"/>
    </location>
</feature>
<dbReference type="CTD" id="108702807"/>
<feature type="transmembrane region" description="Helical" evidence="11">
    <location>
        <begin position="533"/>
        <end position="556"/>
    </location>
</feature>
<dbReference type="Proteomes" id="UP000186698">
    <property type="component" value="Chromosome 9_10S"/>
</dbReference>
<dbReference type="AlphaFoldDB" id="A0A8J1LX01"/>
<keyword evidence="10" id="KW-0407">Ion channel</keyword>
<keyword evidence="12" id="KW-1185">Reference proteome</keyword>
<dbReference type="Pfam" id="PF03189">
    <property type="entry name" value="Otopetrin"/>
    <property type="match status" value="3"/>
</dbReference>
<evidence type="ECO:0000256" key="6">
    <source>
        <dbReference type="ARBA" id="ARBA00022781"/>
    </source>
</evidence>
<evidence type="ECO:0000256" key="10">
    <source>
        <dbReference type="ARBA" id="ARBA00023303"/>
    </source>
</evidence>
<feature type="transmembrane region" description="Helical" evidence="11">
    <location>
        <begin position="198"/>
        <end position="218"/>
    </location>
</feature>
<dbReference type="GO" id="GO:0042802">
    <property type="term" value="F:identical protein binding"/>
    <property type="evidence" value="ECO:0000318"/>
    <property type="project" value="GO_Central"/>
</dbReference>
<dbReference type="GO" id="GO:0005886">
    <property type="term" value="C:plasma membrane"/>
    <property type="evidence" value="ECO:0000318"/>
    <property type="project" value="GO_Central"/>
</dbReference>
<feature type="transmembrane region" description="Helical" evidence="11">
    <location>
        <begin position="562"/>
        <end position="580"/>
    </location>
</feature>
<name>A0A8J1LX01_XENLA</name>
<comment type="similarity">
    <text evidence="2">Belongs to the otopetrin family.</text>
</comment>
<dbReference type="GO" id="GO:1902600">
    <property type="term" value="P:proton transmembrane transport"/>
    <property type="evidence" value="ECO:0000318"/>
    <property type="project" value="GO_Central"/>
</dbReference>
<feature type="transmembrane region" description="Helical" evidence="11">
    <location>
        <begin position="640"/>
        <end position="658"/>
    </location>
</feature>
<keyword evidence="8" id="KW-0406">Ion transport</keyword>
<evidence type="ECO:0000256" key="8">
    <source>
        <dbReference type="ARBA" id="ARBA00023065"/>
    </source>
</evidence>
<dbReference type="InterPro" id="IPR004878">
    <property type="entry name" value="Otopetrin"/>
</dbReference>
<evidence type="ECO:0000313" key="13">
    <source>
        <dbReference type="RefSeq" id="XP_041433904.1"/>
    </source>
</evidence>
<feature type="transmembrane region" description="Helical" evidence="11">
    <location>
        <begin position="670"/>
        <end position="690"/>
    </location>
</feature>
<dbReference type="PANTHER" id="PTHR21522">
    <property type="entry name" value="PROTON CHANNEL OTOP"/>
    <property type="match status" value="1"/>
</dbReference>
<feature type="transmembrane region" description="Helical" evidence="11">
    <location>
        <begin position="261"/>
        <end position="282"/>
    </location>
</feature>
<keyword evidence="4" id="KW-1003">Cell membrane</keyword>
<evidence type="ECO:0000256" key="3">
    <source>
        <dbReference type="ARBA" id="ARBA00022448"/>
    </source>
</evidence>
<sequence length="705" mass="80391">MLAAQHQVVNVTIYCTLSSMALMMFVQHPLAEGLQSQNPSLQNGTRRFGCMPHYMYGSLPCPGARQGRIIPHICRERRGEQASCRDQYMDLDAPGRNYESSWLHRHCTSSTTLHRRAKKTGRLFSGLFGMNLMFMGGTLVTGVALSNNAVPEGDSQIFLCILMLFSSIWSLYHLLYVRKINYAALHQDHHAGALWLKASLALFGICSILLSIFKIGHVVLLLHCQLPMDIIYNCMEILFVSVQTVLLWISCKDCIQLQHNVTRYGIMLTLATDMLLWFTAVIDDSLEQDLASLRGNATQDQREDMTQCQCQASAMCWAFKQGYVTMYPFNIEYSLICVSLLFIMWKNVGRREMPHSKPHQTRFQLRGVIYGPLTGGAALLVGICIFVHYQIEASSGLVSSLSFQMYYGYKLIILPPMIICSVVGILVYSLREKEKRDQEKISKSDQDWLQMEDMGSQIQDNDYSSRHYQSSEERKKIKEYSIAQFHYTKHGQAQRTDHKLEQGEKLDHSQENINKHKTHHGKISKNYTRRLDVTLLLISAVGQVGISYFSIIASVVTNPWTMMSVLNFSISLLMILQYLSQTMFIIESMRGIQEEEKERPGHCEEFSNQKSIQEMRSVSISSRENTGHLSLSRRVVKETAMFLMTCNIMCWIMGAFGAHPLYMNGLERQLYGSGIWLAILNVGLPLSVFYRMHSVGILLEVYLHA</sequence>
<feature type="transmembrane region" description="Helical" evidence="11">
    <location>
        <begin position="123"/>
        <end position="144"/>
    </location>
</feature>
<evidence type="ECO:0000256" key="4">
    <source>
        <dbReference type="ARBA" id="ARBA00022475"/>
    </source>
</evidence>
<keyword evidence="9 11" id="KW-0472">Membrane</keyword>
<evidence type="ECO:0000256" key="1">
    <source>
        <dbReference type="ARBA" id="ARBA00004651"/>
    </source>
</evidence>
<reference evidence="13" key="1">
    <citation type="submission" date="2025-08" db="UniProtKB">
        <authorList>
            <consortium name="RefSeq"/>
        </authorList>
    </citation>
    <scope>IDENTIFICATION</scope>
    <source>
        <strain evidence="13">J_2021</strain>
        <tissue evidence="13">Erythrocytes</tissue>
    </source>
</reference>
<evidence type="ECO:0000256" key="7">
    <source>
        <dbReference type="ARBA" id="ARBA00022989"/>
    </source>
</evidence>
<keyword evidence="7 11" id="KW-1133">Transmembrane helix</keyword>